<feature type="domain" description="CzcB-like C-terminal circularly permuted SH3-like" evidence="8">
    <location>
        <begin position="354"/>
        <end position="412"/>
    </location>
</feature>
<accession>A9FLU0</accession>
<dbReference type="KEGG" id="scl:sce8096"/>
<evidence type="ECO:0000313" key="9">
    <source>
        <dbReference type="EMBL" id="CAN98266.1"/>
    </source>
</evidence>
<evidence type="ECO:0000259" key="8">
    <source>
        <dbReference type="Pfam" id="PF25975"/>
    </source>
</evidence>
<dbReference type="PROSITE" id="PS51257">
    <property type="entry name" value="PROKAR_LIPOPROTEIN"/>
    <property type="match status" value="1"/>
</dbReference>
<proteinExistence type="inferred from homology"/>
<organism evidence="9 10">
    <name type="scientific">Sorangium cellulosum (strain So ce56)</name>
    <name type="common">Polyangium cellulosum (strain So ce56)</name>
    <dbReference type="NCBI Taxonomy" id="448385"/>
    <lineage>
        <taxon>Bacteria</taxon>
        <taxon>Pseudomonadati</taxon>
        <taxon>Myxococcota</taxon>
        <taxon>Polyangia</taxon>
        <taxon>Polyangiales</taxon>
        <taxon>Polyangiaceae</taxon>
        <taxon>Sorangium</taxon>
    </lineage>
</organism>
<reference evidence="9 10" key="1">
    <citation type="journal article" date="2007" name="Nat. Biotechnol.">
        <title>Complete genome sequence of the myxobacterium Sorangium cellulosum.</title>
        <authorList>
            <person name="Schneiker S."/>
            <person name="Perlova O."/>
            <person name="Kaiser O."/>
            <person name="Gerth K."/>
            <person name="Alici A."/>
            <person name="Altmeyer M.O."/>
            <person name="Bartels D."/>
            <person name="Bekel T."/>
            <person name="Beyer S."/>
            <person name="Bode E."/>
            <person name="Bode H.B."/>
            <person name="Bolten C.J."/>
            <person name="Choudhuri J.V."/>
            <person name="Doss S."/>
            <person name="Elnakady Y.A."/>
            <person name="Frank B."/>
            <person name="Gaigalat L."/>
            <person name="Goesmann A."/>
            <person name="Groeger C."/>
            <person name="Gross F."/>
            <person name="Jelsbak L."/>
            <person name="Jelsbak L."/>
            <person name="Kalinowski J."/>
            <person name="Kegler C."/>
            <person name="Knauber T."/>
            <person name="Konietzny S."/>
            <person name="Kopp M."/>
            <person name="Krause L."/>
            <person name="Krug D."/>
            <person name="Linke B."/>
            <person name="Mahmud T."/>
            <person name="Martinez-Arias R."/>
            <person name="McHardy A.C."/>
            <person name="Merai M."/>
            <person name="Meyer F."/>
            <person name="Mormann S."/>
            <person name="Munoz-Dorado J."/>
            <person name="Perez J."/>
            <person name="Pradella S."/>
            <person name="Rachid S."/>
            <person name="Raddatz G."/>
            <person name="Rosenau F."/>
            <person name="Rueckert C."/>
            <person name="Sasse F."/>
            <person name="Scharfe M."/>
            <person name="Schuster S.C."/>
            <person name="Suen G."/>
            <person name="Treuner-Lange A."/>
            <person name="Velicer G.J."/>
            <person name="Vorholter F.-J."/>
            <person name="Weissman K.J."/>
            <person name="Welch R.D."/>
            <person name="Wenzel S.C."/>
            <person name="Whitworth D.E."/>
            <person name="Wilhelm S."/>
            <person name="Wittmann C."/>
            <person name="Bloecker H."/>
            <person name="Puehler A."/>
            <person name="Mueller R."/>
        </authorList>
    </citation>
    <scope>NUCLEOTIDE SEQUENCE [LARGE SCALE GENOMIC DNA]</scope>
    <source>
        <strain evidence="10">So ce56</strain>
    </source>
</reference>
<dbReference type="PANTHER" id="PTHR30097">
    <property type="entry name" value="CATION EFFLUX SYSTEM PROTEIN CUSB"/>
    <property type="match status" value="1"/>
</dbReference>
<dbReference type="GO" id="GO:0016020">
    <property type="term" value="C:membrane"/>
    <property type="evidence" value="ECO:0007669"/>
    <property type="project" value="InterPro"/>
</dbReference>
<dbReference type="InterPro" id="IPR051909">
    <property type="entry name" value="MFP_Cation_Efflux"/>
</dbReference>
<dbReference type="InterPro" id="IPR006143">
    <property type="entry name" value="RND_pump_MFP"/>
</dbReference>
<dbReference type="NCBIfam" id="TIGR01730">
    <property type="entry name" value="RND_mfp"/>
    <property type="match status" value="1"/>
</dbReference>
<dbReference type="SUPFAM" id="SSF111369">
    <property type="entry name" value="HlyD-like secretion proteins"/>
    <property type="match status" value="1"/>
</dbReference>
<protein>
    <submittedName>
        <fullName evidence="9">Cation efflux system transmembrane protein</fullName>
    </submittedName>
</protein>
<dbReference type="GO" id="GO:0015679">
    <property type="term" value="P:plasma membrane copper ion transport"/>
    <property type="evidence" value="ECO:0007669"/>
    <property type="project" value="TreeGrafter"/>
</dbReference>
<dbReference type="GO" id="GO:0030288">
    <property type="term" value="C:outer membrane-bounded periplasmic space"/>
    <property type="evidence" value="ECO:0007669"/>
    <property type="project" value="TreeGrafter"/>
</dbReference>
<dbReference type="eggNOG" id="COG0845">
    <property type="taxonomic scope" value="Bacteria"/>
</dbReference>
<sequence>MKRTHSLLLAASVALLGCKAPSPATDDGHAAHAASTPAPAPAPIDPHAGHRAQGAEPAGGDAHAGHGAQQGAEPAEGRAKEGPGTPMTPAGYAPVALDPARLGGLSLSTASVEARELKRPLRTVGVVALDETRSAHVHAKVRGFIERVAVDFVGRKVSAGQVLCSLYSQEVFAAELEFVALLERAAGGPTPAGEFGAAERRAQEQLLGAARRRLSLWDVPKAEIARLEATRQPQRTFALTAPRAGVVVAKQAVDGMFVEPSLELYTISDLSRVWVLADVYERDVPYVRAGDHAHLSVEGREGALHAPVAFVPPTVDEATRTMKIRFELDNSDGSLRPGAFVSVNMDLALGEGLSVPESAVIRTGTRAIAFVVQGDRAEPREVKLGPLIGDRYRVDAGLSAGERVATGAQFLLDSESRLQASSAPKGGHVH</sequence>
<dbReference type="EMBL" id="AM746676">
    <property type="protein sequence ID" value="CAN98266.1"/>
    <property type="molecule type" value="Genomic_DNA"/>
</dbReference>
<dbReference type="Pfam" id="PF25975">
    <property type="entry name" value="CzcB_C"/>
    <property type="match status" value="1"/>
</dbReference>
<dbReference type="InterPro" id="IPR058790">
    <property type="entry name" value="BSH_CusB"/>
</dbReference>
<feature type="chain" id="PRO_5002735626" evidence="4">
    <location>
        <begin position="25"/>
        <end position="430"/>
    </location>
</feature>
<dbReference type="PANTHER" id="PTHR30097:SF15">
    <property type="entry name" value="CATION EFFLUX SYSTEM PROTEIN CUSB"/>
    <property type="match status" value="1"/>
</dbReference>
<feature type="domain" description="CusB-like barrel-sandwich hybrid" evidence="6">
    <location>
        <begin position="135"/>
        <end position="267"/>
    </location>
</feature>
<dbReference type="HOGENOM" id="CLU_018816_13_3_7"/>
<evidence type="ECO:0000256" key="4">
    <source>
        <dbReference type="SAM" id="SignalP"/>
    </source>
</evidence>
<feature type="domain" description="CusB-like beta-barrel" evidence="7">
    <location>
        <begin position="272"/>
        <end position="345"/>
    </location>
</feature>
<dbReference type="InterPro" id="IPR058792">
    <property type="entry name" value="Beta-barrel_RND_2"/>
</dbReference>
<gene>
    <name evidence="9" type="ordered locus">sce8096</name>
</gene>
<dbReference type="Pfam" id="PF25869">
    <property type="entry name" value="3HB_CusB"/>
    <property type="match status" value="1"/>
</dbReference>
<dbReference type="Gene3D" id="2.40.30.170">
    <property type="match status" value="1"/>
</dbReference>
<evidence type="ECO:0000256" key="1">
    <source>
        <dbReference type="ARBA" id="ARBA00009477"/>
    </source>
</evidence>
<keyword evidence="2" id="KW-0813">Transport</keyword>
<dbReference type="GO" id="GO:0060003">
    <property type="term" value="P:copper ion export"/>
    <property type="evidence" value="ECO:0007669"/>
    <property type="project" value="TreeGrafter"/>
</dbReference>
<evidence type="ECO:0000256" key="2">
    <source>
        <dbReference type="ARBA" id="ARBA00022448"/>
    </source>
</evidence>
<dbReference type="RefSeq" id="WP_012240705.1">
    <property type="nucleotide sequence ID" value="NC_010162.1"/>
</dbReference>
<feature type="region of interest" description="Disordered" evidence="3">
    <location>
        <begin position="23"/>
        <end position="95"/>
    </location>
</feature>
<evidence type="ECO:0000259" key="6">
    <source>
        <dbReference type="Pfam" id="PF25919"/>
    </source>
</evidence>
<feature type="signal peptide" evidence="4">
    <location>
        <begin position="1"/>
        <end position="24"/>
    </location>
</feature>
<dbReference type="BioCyc" id="SCEL448385:SCE_RS41470-MONOMER"/>
<evidence type="ECO:0000259" key="7">
    <source>
        <dbReference type="Pfam" id="PF25954"/>
    </source>
</evidence>
<dbReference type="InterPro" id="IPR058791">
    <property type="entry name" value="3HB_CusB"/>
</dbReference>
<dbReference type="GO" id="GO:0022857">
    <property type="term" value="F:transmembrane transporter activity"/>
    <property type="evidence" value="ECO:0007669"/>
    <property type="project" value="InterPro"/>
</dbReference>
<dbReference type="FunFam" id="2.40.30.170:FF:000010">
    <property type="entry name" value="Efflux RND transporter periplasmic adaptor subunit"/>
    <property type="match status" value="1"/>
</dbReference>
<dbReference type="Gene3D" id="2.40.420.20">
    <property type="match status" value="1"/>
</dbReference>
<keyword evidence="9" id="KW-0812">Transmembrane</keyword>
<feature type="compositionally biased region" description="Low complexity" evidence="3">
    <location>
        <begin position="54"/>
        <end position="74"/>
    </location>
</feature>
<keyword evidence="10" id="KW-1185">Reference proteome</keyword>
<evidence type="ECO:0000256" key="3">
    <source>
        <dbReference type="SAM" id="MobiDB-lite"/>
    </source>
</evidence>
<dbReference type="Pfam" id="PF25954">
    <property type="entry name" value="Beta-barrel_RND_2"/>
    <property type="match status" value="1"/>
</dbReference>
<dbReference type="STRING" id="448385.sce8096"/>
<name>A9FLU0_SORC5</name>
<feature type="domain" description="CusB-like three alpha-helical bundle" evidence="5">
    <location>
        <begin position="197"/>
        <end position="235"/>
    </location>
</feature>
<dbReference type="Proteomes" id="UP000002139">
    <property type="component" value="Chromosome"/>
</dbReference>
<dbReference type="AlphaFoldDB" id="A9FLU0"/>
<evidence type="ECO:0000313" key="10">
    <source>
        <dbReference type="Proteomes" id="UP000002139"/>
    </source>
</evidence>
<dbReference type="Pfam" id="PF25919">
    <property type="entry name" value="BSH_CusB"/>
    <property type="match status" value="1"/>
</dbReference>
<keyword evidence="4" id="KW-0732">Signal</keyword>
<evidence type="ECO:0000259" key="5">
    <source>
        <dbReference type="Pfam" id="PF25869"/>
    </source>
</evidence>
<dbReference type="GO" id="GO:0046914">
    <property type="term" value="F:transition metal ion binding"/>
    <property type="evidence" value="ECO:0007669"/>
    <property type="project" value="TreeGrafter"/>
</dbReference>
<keyword evidence="9" id="KW-0472">Membrane</keyword>
<comment type="similarity">
    <text evidence="1">Belongs to the membrane fusion protein (MFP) (TC 8.A.1) family.</text>
</comment>
<dbReference type="InterPro" id="IPR058649">
    <property type="entry name" value="CzcB_C"/>
</dbReference>